<organism evidence="5 6">
    <name type="scientific">Glaciecola punicea ACAM 611</name>
    <dbReference type="NCBI Taxonomy" id="1121923"/>
    <lineage>
        <taxon>Bacteria</taxon>
        <taxon>Pseudomonadati</taxon>
        <taxon>Pseudomonadota</taxon>
        <taxon>Gammaproteobacteria</taxon>
        <taxon>Alteromonadales</taxon>
        <taxon>Alteromonadaceae</taxon>
        <taxon>Glaciecola</taxon>
    </lineage>
</organism>
<dbReference type="PANTHER" id="PTHR20842:SF0">
    <property type="entry name" value="ALPHA-ASPARTYL DIPEPTIDASE"/>
    <property type="match status" value="1"/>
</dbReference>
<dbReference type="eggNOG" id="COG3340">
    <property type="taxonomic scope" value="Bacteria"/>
</dbReference>
<evidence type="ECO:0000313" key="5">
    <source>
        <dbReference type="EMBL" id="GAB55752.1"/>
    </source>
</evidence>
<evidence type="ECO:0000313" key="6">
    <source>
        <dbReference type="Proteomes" id="UP000053586"/>
    </source>
</evidence>
<keyword evidence="5" id="KW-0224">Dipeptidase</keyword>
<dbReference type="CDD" id="cd03146">
    <property type="entry name" value="GAT1_Peptidase_E"/>
    <property type="match status" value="1"/>
</dbReference>
<name>H5TBS5_9ALTE</name>
<dbReference type="NCBIfam" id="NF003642">
    <property type="entry name" value="PRK05282.1"/>
    <property type="match status" value="1"/>
</dbReference>
<comment type="similarity">
    <text evidence="1">Belongs to the peptidase S51 family.</text>
</comment>
<dbReference type="EC" id="3.4.13.21" evidence="5"/>
<protein>
    <submittedName>
        <fullName evidence="5">Dipeptidase E</fullName>
        <ecNumber evidence="5">3.4.13.21</ecNumber>
    </submittedName>
</protein>
<dbReference type="PANTHER" id="PTHR20842">
    <property type="entry name" value="PROTEASE S51 ALPHA-ASPARTYL DIPEPTIDASE"/>
    <property type="match status" value="1"/>
</dbReference>
<dbReference type="OrthoDB" id="3373764at2"/>
<dbReference type="MEROPS" id="S51.001"/>
<reference evidence="5 6" key="2">
    <citation type="journal article" date="2017" name="Antonie Van Leeuwenhoek">
        <title>Rhizobium rhizosphaerae sp. nov., a novel species isolated from rice rhizosphere.</title>
        <authorList>
            <person name="Zhao J.J."/>
            <person name="Zhang J."/>
            <person name="Zhang R.J."/>
            <person name="Zhang C.W."/>
            <person name="Yin H.Q."/>
            <person name="Zhang X.X."/>
        </authorList>
    </citation>
    <scope>NUCLEOTIDE SEQUENCE [LARGE SCALE GENOMIC DNA]</scope>
    <source>
        <strain evidence="5 6">ACAM 611</strain>
    </source>
</reference>
<evidence type="ECO:0000256" key="3">
    <source>
        <dbReference type="ARBA" id="ARBA00022801"/>
    </source>
</evidence>
<evidence type="ECO:0000256" key="4">
    <source>
        <dbReference type="ARBA" id="ARBA00022825"/>
    </source>
</evidence>
<evidence type="ECO:0000256" key="1">
    <source>
        <dbReference type="ARBA" id="ARBA00006534"/>
    </source>
</evidence>
<dbReference type="GO" id="GO:0006508">
    <property type="term" value="P:proteolysis"/>
    <property type="evidence" value="ECO:0007669"/>
    <property type="project" value="UniProtKB-KW"/>
</dbReference>
<keyword evidence="4" id="KW-0720">Serine protease</keyword>
<accession>H5TBS5</accession>
<keyword evidence="6" id="KW-1185">Reference proteome</keyword>
<dbReference type="SUPFAM" id="SSF52317">
    <property type="entry name" value="Class I glutamine amidotransferase-like"/>
    <property type="match status" value="1"/>
</dbReference>
<dbReference type="AlphaFoldDB" id="H5TBS5"/>
<dbReference type="Gene3D" id="3.40.50.880">
    <property type="match status" value="1"/>
</dbReference>
<gene>
    <name evidence="5" type="primary">pepE</name>
    <name evidence="5" type="ORF">GPUN_1635</name>
</gene>
<dbReference type="STRING" id="56804.BAE46_09555"/>
<dbReference type="Pfam" id="PF03575">
    <property type="entry name" value="Peptidase_S51"/>
    <property type="match status" value="1"/>
</dbReference>
<dbReference type="RefSeq" id="WP_006005137.1">
    <property type="nucleotide sequence ID" value="NZ_BAET01000014.1"/>
</dbReference>
<evidence type="ECO:0000256" key="2">
    <source>
        <dbReference type="ARBA" id="ARBA00022670"/>
    </source>
</evidence>
<dbReference type="EMBL" id="BAET01000014">
    <property type="protein sequence ID" value="GAB55752.1"/>
    <property type="molecule type" value="Genomic_DNA"/>
</dbReference>
<proteinExistence type="inferred from homology"/>
<dbReference type="Proteomes" id="UP000053586">
    <property type="component" value="Unassembled WGS sequence"/>
</dbReference>
<dbReference type="InterPro" id="IPR029062">
    <property type="entry name" value="Class_I_gatase-like"/>
</dbReference>
<keyword evidence="2" id="KW-0645">Protease</keyword>
<dbReference type="GO" id="GO:0008236">
    <property type="term" value="F:serine-type peptidase activity"/>
    <property type="evidence" value="ECO:0007669"/>
    <property type="project" value="UniProtKB-KW"/>
</dbReference>
<reference evidence="5 6" key="1">
    <citation type="journal article" date="2012" name="J. Bacteriol.">
        <title>Genome sequence of proteorhodopsin-containing sea ice bacterium Glaciecola punicea ACAM 611T.</title>
        <authorList>
            <person name="Qin Q.-L."/>
            <person name="Xie B.-B."/>
            <person name="Shu Y.-L."/>
            <person name="Rong J.-C."/>
            <person name="Zhao D.-L."/>
            <person name="Zhang X.-Y."/>
            <person name="Chen X.-L."/>
            <person name="Zhou B.-C."/>
            <person name="Zhanga Y.-Z."/>
        </authorList>
    </citation>
    <scope>NUCLEOTIDE SEQUENCE [LARGE SCALE GENOMIC DNA]</scope>
    <source>
        <strain evidence="5 6">ACAM 611</strain>
    </source>
</reference>
<comment type="caution">
    <text evidence="5">The sequence shown here is derived from an EMBL/GenBank/DDBJ whole genome shotgun (WGS) entry which is preliminary data.</text>
</comment>
<keyword evidence="3 5" id="KW-0378">Hydrolase</keyword>
<dbReference type="GO" id="GO:0016805">
    <property type="term" value="F:dipeptidase activity"/>
    <property type="evidence" value="ECO:0007669"/>
    <property type="project" value="UniProtKB-KW"/>
</dbReference>
<sequence>MNVLMLSSSRFGEYDYLAYAESWINEHLGAVKNVLFIPYAGITMGWDAYTVAVQSALQHLKVTGIHESDNPKMAIQNAEAILVGGGNTFNLLHLLYEHDLIDAIKHKVEQGTPYIGWSAGSNICGLSIRTTNDMPIIEPKSFDALHFVNAQLNPHYTDYVAPNFHGETRDQRLAEFCTLQPTVPVLAIREGSALLIRDNKLRLLGELNGFVFASQEKISLDNTQDLTEYL</sequence>
<dbReference type="InterPro" id="IPR005320">
    <property type="entry name" value="Peptidase_S51"/>
</dbReference>